<feature type="domain" description="Zeta toxin" evidence="7">
    <location>
        <begin position="34"/>
        <end position="204"/>
    </location>
</feature>
<protein>
    <recommendedName>
        <fullName evidence="5">UDP-N-acetylglucosamine kinase</fullName>
        <ecNumber evidence="2">2.7.1.176</ecNumber>
    </recommendedName>
    <alternativeName>
        <fullName evidence="5">UDP-N-acetylglucosamine kinase</fullName>
    </alternativeName>
</protein>
<keyword evidence="3" id="KW-0547">Nucleotide-binding</keyword>
<evidence type="ECO:0000256" key="4">
    <source>
        <dbReference type="ARBA" id="ARBA00022840"/>
    </source>
</evidence>
<dbReference type="Pfam" id="PF06414">
    <property type="entry name" value="Zeta_toxin"/>
    <property type="match status" value="1"/>
</dbReference>
<dbReference type="EC" id="2.7.1.176" evidence="2"/>
<evidence type="ECO:0000256" key="1">
    <source>
        <dbReference type="ARBA" id="ARBA00009104"/>
    </source>
</evidence>
<name>A0ABR8SPY5_9BACL</name>
<comment type="catalytic activity">
    <reaction evidence="6">
        <text>UDP-N-acetyl-alpha-D-glucosamine + ATP = UDP-N-acetyl-alpha-D-glucosamine 3'-phosphate + ADP + H(+)</text>
        <dbReference type="Rhea" id="RHEA:32671"/>
        <dbReference type="ChEBI" id="CHEBI:15378"/>
        <dbReference type="ChEBI" id="CHEBI:30616"/>
        <dbReference type="ChEBI" id="CHEBI:57705"/>
        <dbReference type="ChEBI" id="CHEBI:64353"/>
        <dbReference type="ChEBI" id="CHEBI:456216"/>
        <dbReference type="EC" id="2.7.1.176"/>
    </reaction>
</comment>
<evidence type="ECO:0000259" key="7">
    <source>
        <dbReference type="Pfam" id="PF06414"/>
    </source>
</evidence>
<keyword evidence="9" id="KW-1185">Reference proteome</keyword>
<organism evidence="8 9">
    <name type="scientific">Fictibacillus norfolkensis</name>
    <dbReference type="NCBI Taxonomy" id="2762233"/>
    <lineage>
        <taxon>Bacteria</taxon>
        <taxon>Bacillati</taxon>
        <taxon>Bacillota</taxon>
        <taxon>Bacilli</taxon>
        <taxon>Bacillales</taxon>
        <taxon>Fictibacillaceae</taxon>
        <taxon>Fictibacillus</taxon>
    </lineage>
</organism>
<reference evidence="8 9" key="1">
    <citation type="submission" date="2020-08" db="EMBL/GenBank/DDBJ databases">
        <title>A Genomic Blueprint of the Chicken Gut Microbiome.</title>
        <authorList>
            <person name="Gilroy R."/>
            <person name="Ravi A."/>
            <person name="Getino M."/>
            <person name="Pursley I."/>
            <person name="Horton D.L."/>
            <person name="Alikhan N.-F."/>
            <person name="Baker D."/>
            <person name="Gharbi K."/>
            <person name="Hall N."/>
            <person name="Watson M."/>
            <person name="Adriaenssens E.M."/>
            <person name="Foster-Nyarko E."/>
            <person name="Jarju S."/>
            <person name="Secka A."/>
            <person name="Antonio M."/>
            <person name="Oren A."/>
            <person name="Chaudhuri R."/>
            <person name="La Ragione R.M."/>
            <person name="Hildebrand F."/>
            <person name="Pallen M.J."/>
        </authorList>
    </citation>
    <scope>NUCLEOTIDE SEQUENCE [LARGE SCALE GENOMIC DNA]</scope>
    <source>
        <strain evidence="8 9">Sa2CUA10</strain>
    </source>
</reference>
<accession>A0ABR8SPY5</accession>
<gene>
    <name evidence="8" type="ORF">H9648_15385</name>
</gene>
<dbReference type="InterPro" id="IPR010488">
    <property type="entry name" value="Zeta_toxin_domain"/>
</dbReference>
<evidence type="ECO:0000256" key="3">
    <source>
        <dbReference type="ARBA" id="ARBA00022741"/>
    </source>
</evidence>
<sequence>MRIKETKVTFTNENNMYTKEREALHQKIMATLIKQSKMDSFQPPVAILVGGGSASGKTSLCQTIVKQNLKKKKRKLITIDPDEIKKLIPEYQAFQKTFPSSAATLVHKESVDISEKLVNRMIESERSFLLEGTMAKTGKYVSLVNRLLNRRYEVNVYIVDVPVHVAIEREAIRARKTGRSIPRYVINRTHRYIPKTFLAIKDEVSFFEGYDNQYGLKLFISNHFIDETRYKEFLRKSSIKVE</sequence>
<dbReference type="InterPro" id="IPR027417">
    <property type="entry name" value="P-loop_NTPase"/>
</dbReference>
<dbReference type="SUPFAM" id="SSF52540">
    <property type="entry name" value="P-loop containing nucleoside triphosphate hydrolases"/>
    <property type="match status" value="1"/>
</dbReference>
<evidence type="ECO:0000256" key="6">
    <source>
        <dbReference type="ARBA" id="ARBA00048178"/>
    </source>
</evidence>
<dbReference type="PANTHER" id="PTHR31153:SF1">
    <property type="entry name" value="CALMODULIN CALCIUM-DEPENDENT NAD KINASE"/>
    <property type="match status" value="1"/>
</dbReference>
<dbReference type="PANTHER" id="PTHR31153">
    <property type="entry name" value="CALMODULIN CALCIUM-DEPENDENT NAD KINASE"/>
    <property type="match status" value="1"/>
</dbReference>
<evidence type="ECO:0000256" key="2">
    <source>
        <dbReference type="ARBA" id="ARBA00011963"/>
    </source>
</evidence>
<proteinExistence type="inferred from homology"/>
<dbReference type="Gene3D" id="3.40.50.300">
    <property type="entry name" value="P-loop containing nucleotide triphosphate hydrolases"/>
    <property type="match status" value="1"/>
</dbReference>
<keyword evidence="4" id="KW-0067">ATP-binding</keyword>
<dbReference type="InterPro" id="IPR044802">
    <property type="entry name" value="NADKc-like"/>
</dbReference>
<comment type="similarity">
    <text evidence="1">Belongs to the zeta toxin family.</text>
</comment>
<evidence type="ECO:0000313" key="9">
    <source>
        <dbReference type="Proteomes" id="UP000603641"/>
    </source>
</evidence>
<comment type="caution">
    <text evidence="8">The sequence shown here is derived from an EMBL/GenBank/DDBJ whole genome shotgun (WGS) entry which is preliminary data.</text>
</comment>
<dbReference type="RefSeq" id="WP_191754673.1">
    <property type="nucleotide sequence ID" value="NZ_JACSQM010000007.1"/>
</dbReference>
<dbReference type="EMBL" id="JACSQM010000007">
    <property type="protein sequence ID" value="MBD7965443.1"/>
    <property type="molecule type" value="Genomic_DNA"/>
</dbReference>
<evidence type="ECO:0000313" key="8">
    <source>
        <dbReference type="EMBL" id="MBD7965443.1"/>
    </source>
</evidence>
<dbReference type="Proteomes" id="UP000603641">
    <property type="component" value="Unassembled WGS sequence"/>
</dbReference>
<evidence type="ECO:0000256" key="5">
    <source>
        <dbReference type="ARBA" id="ARBA00032897"/>
    </source>
</evidence>